<comment type="caution">
    <text evidence="1">The sequence shown here is derived from an EMBL/GenBank/DDBJ whole genome shotgun (WGS) entry which is preliminary data.</text>
</comment>
<evidence type="ECO:0000313" key="1">
    <source>
        <dbReference type="EMBL" id="CAG2066656.1"/>
    </source>
</evidence>
<dbReference type="Proteomes" id="UP001153148">
    <property type="component" value="Unassembled WGS sequence"/>
</dbReference>
<accession>A0ABN7PFW1</accession>
<gene>
    <name evidence="1" type="ORF">TPAB3V08_LOCUS13599</name>
</gene>
<keyword evidence="2" id="KW-1185">Reference proteome</keyword>
<sequence length="82" mass="9334">MPVELLSPDRDSNLDLSTVNSLFYCESYHARPRDHLKVKEGFGNQINRCWDQGLKPGPLEQKSDTSPLDHQVTIGLLLIQKE</sequence>
<proteinExistence type="predicted"/>
<protein>
    <submittedName>
        <fullName evidence="1">Uncharacterized protein</fullName>
    </submittedName>
</protein>
<dbReference type="EMBL" id="CAJPIN010057138">
    <property type="protein sequence ID" value="CAG2066656.1"/>
    <property type="molecule type" value="Genomic_DNA"/>
</dbReference>
<reference evidence="1" key="1">
    <citation type="submission" date="2021-03" db="EMBL/GenBank/DDBJ databases">
        <authorList>
            <person name="Tran Van P."/>
        </authorList>
    </citation>
    <scope>NUCLEOTIDE SEQUENCE</scope>
</reference>
<organism evidence="1 2">
    <name type="scientific">Timema podura</name>
    <name type="common">Walking stick</name>
    <dbReference type="NCBI Taxonomy" id="61482"/>
    <lineage>
        <taxon>Eukaryota</taxon>
        <taxon>Metazoa</taxon>
        <taxon>Ecdysozoa</taxon>
        <taxon>Arthropoda</taxon>
        <taxon>Hexapoda</taxon>
        <taxon>Insecta</taxon>
        <taxon>Pterygota</taxon>
        <taxon>Neoptera</taxon>
        <taxon>Polyneoptera</taxon>
        <taxon>Phasmatodea</taxon>
        <taxon>Timematodea</taxon>
        <taxon>Timematoidea</taxon>
        <taxon>Timematidae</taxon>
        <taxon>Timema</taxon>
    </lineage>
</organism>
<name>A0ABN7PFW1_TIMPD</name>
<evidence type="ECO:0000313" key="2">
    <source>
        <dbReference type="Proteomes" id="UP001153148"/>
    </source>
</evidence>